<name>A0ABR0PW46_GOSAR</name>
<dbReference type="InterPro" id="IPR017998">
    <property type="entry name" value="Chaperone_TCP-1"/>
</dbReference>
<evidence type="ECO:0000313" key="6">
    <source>
        <dbReference type="EMBL" id="KAK5831037.1"/>
    </source>
</evidence>
<keyword evidence="4" id="KW-0067">ATP-binding</keyword>
<dbReference type="InterPro" id="IPR002423">
    <property type="entry name" value="Cpn60/GroEL/TCP-1"/>
</dbReference>
<reference evidence="6 7" key="1">
    <citation type="submission" date="2023-03" db="EMBL/GenBank/DDBJ databases">
        <title>WGS of Gossypium arboreum.</title>
        <authorList>
            <person name="Yu D."/>
        </authorList>
    </citation>
    <scope>NUCLEOTIDE SEQUENCE [LARGE SCALE GENOMIC DNA]</scope>
    <source>
        <tissue evidence="6">Leaf</tissue>
    </source>
</reference>
<evidence type="ECO:0008006" key="8">
    <source>
        <dbReference type="Google" id="ProtNLM"/>
    </source>
</evidence>
<dbReference type="SUPFAM" id="SSF54849">
    <property type="entry name" value="GroEL-intermediate domain like"/>
    <property type="match status" value="1"/>
</dbReference>
<comment type="similarity">
    <text evidence="2">Belongs to the TCP-1 chaperonin family.</text>
</comment>
<dbReference type="InterPro" id="IPR027409">
    <property type="entry name" value="GroEL-like_apical_dom_sf"/>
</dbReference>
<keyword evidence="3" id="KW-0547">Nucleotide-binding</keyword>
<dbReference type="InterPro" id="IPR027410">
    <property type="entry name" value="TCP-1-like_intermed_sf"/>
</dbReference>
<gene>
    <name evidence="6" type="ORF">PVK06_014832</name>
</gene>
<sequence>MASSFIAMSSIGSLGFPCSKQMDKKFFNSSGRLSSFESISSSAFLGKKQKVILRRGHSSKIRAMAKELHFNTDGSAIKKLQTGVNKLADLVGVTLGPKGRNVVLESKYGSPKIVNDGVTVAKEVELEDPVENIGARLVRQAASKTNDLAGDGTTTSVVLAQGLITEGVKLLLVDKKITNARDLIHVLEEAIKGGYAIIIIAEDIEQEALATLVVNKLRGSLKIAALKAPGFGERKGQYLDDIAVLTGGTVIREEVGLSLDKAENEVLGHAAKVVLTKETTTIVGDGSTQEAVNKRVSQIKNLVEVGAQTETELKEKKLRVEDALNATKAAVEEGIVVGGGCTLLRLAAKVDAIKETLDNDEQKVGADIVKRALSYPMKLIAKNAGVNGSVVIEKVLSNDNPSYGYNAATGKYEDLMAAGIIDPTKVVRCCLEHAASVARTFLTSDAVVVDIKKPEPLPAGNPMDNSGYGY</sequence>
<proteinExistence type="inferred from homology"/>
<evidence type="ECO:0000256" key="4">
    <source>
        <dbReference type="ARBA" id="ARBA00022840"/>
    </source>
</evidence>
<accession>A0ABR0PW46</accession>
<evidence type="ECO:0000256" key="3">
    <source>
        <dbReference type="ARBA" id="ARBA00022741"/>
    </source>
</evidence>
<comment type="similarity">
    <text evidence="1">Belongs to the chaperonin (HSP60) family.</text>
</comment>
<evidence type="ECO:0000256" key="2">
    <source>
        <dbReference type="ARBA" id="ARBA00008020"/>
    </source>
</evidence>
<dbReference type="PRINTS" id="PR00304">
    <property type="entry name" value="TCOMPLEXTCP1"/>
</dbReference>
<keyword evidence="7" id="KW-1185">Reference proteome</keyword>
<dbReference type="Gene3D" id="1.10.560.10">
    <property type="entry name" value="GroEL-like equatorial domain"/>
    <property type="match status" value="2"/>
</dbReference>
<dbReference type="PROSITE" id="PS00296">
    <property type="entry name" value="CHAPERONINS_CPN60"/>
    <property type="match status" value="1"/>
</dbReference>
<protein>
    <recommendedName>
        <fullName evidence="8">RuBisCO large subunit-binding protein subunit beta, chloroplastic-like</fullName>
    </recommendedName>
</protein>
<evidence type="ECO:0000313" key="7">
    <source>
        <dbReference type="Proteomes" id="UP001358586"/>
    </source>
</evidence>
<evidence type="ECO:0000256" key="1">
    <source>
        <dbReference type="ARBA" id="ARBA00006607"/>
    </source>
</evidence>
<evidence type="ECO:0000256" key="5">
    <source>
        <dbReference type="ARBA" id="ARBA00023186"/>
    </source>
</evidence>
<keyword evidence="5" id="KW-0143">Chaperone</keyword>
<dbReference type="EMBL" id="JARKNE010000005">
    <property type="protein sequence ID" value="KAK5831037.1"/>
    <property type="molecule type" value="Genomic_DNA"/>
</dbReference>
<dbReference type="Pfam" id="PF00118">
    <property type="entry name" value="Cpn60_TCP1"/>
    <property type="match status" value="2"/>
</dbReference>
<dbReference type="Proteomes" id="UP001358586">
    <property type="component" value="Chromosome 5"/>
</dbReference>
<dbReference type="InterPro" id="IPR001844">
    <property type="entry name" value="Cpn60/GroEL"/>
</dbReference>
<comment type="caution">
    <text evidence="6">The sequence shown here is derived from an EMBL/GenBank/DDBJ whole genome shotgun (WGS) entry which is preliminary data.</text>
</comment>
<dbReference type="InterPro" id="IPR027413">
    <property type="entry name" value="GROEL-like_equatorial_sf"/>
</dbReference>
<dbReference type="SUPFAM" id="SSF48592">
    <property type="entry name" value="GroEL equatorial domain-like"/>
    <property type="match status" value="1"/>
</dbReference>
<dbReference type="InterPro" id="IPR018370">
    <property type="entry name" value="Chaperonin_Cpn60_CS"/>
</dbReference>
<organism evidence="6 7">
    <name type="scientific">Gossypium arboreum</name>
    <name type="common">Tree cotton</name>
    <name type="synonym">Gossypium nanking</name>
    <dbReference type="NCBI Taxonomy" id="29729"/>
    <lineage>
        <taxon>Eukaryota</taxon>
        <taxon>Viridiplantae</taxon>
        <taxon>Streptophyta</taxon>
        <taxon>Embryophyta</taxon>
        <taxon>Tracheophyta</taxon>
        <taxon>Spermatophyta</taxon>
        <taxon>Magnoliopsida</taxon>
        <taxon>eudicotyledons</taxon>
        <taxon>Gunneridae</taxon>
        <taxon>Pentapetalae</taxon>
        <taxon>rosids</taxon>
        <taxon>malvids</taxon>
        <taxon>Malvales</taxon>
        <taxon>Malvaceae</taxon>
        <taxon>Malvoideae</taxon>
        <taxon>Gossypium</taxon>
    </lineage>
</organism>
<dbReference type="PANTHER" id="PTHR45633">
    <property type="entry name" value="60 KDA HEAT SHOCK PROTEIN, MITOCHONDRIAL"/>
    <property type="match status" value="1"/>
</dbReference>
<dbReference type="SUPFAM" id="SSF52029">
    <property type="entry name" value="GroEL apical domain-like"/>
    <property type="match status" value="1"/>
</dbReference>